<dbReference type="SUPFAM" id="SSF46955">
    <property type="entry name" value="Putative DNA-binding domain"/>
    <property type="match status" value="1"/>
</dbReference>
<dbReference type="AlphaFoldDB" id="A0AAW6VIL2"/>
<reference evidence="2" key="1">
    <citation type="journal article" date="2023" name="Antibiotics">
        <title>Genomic Characterization of Antibiotic-Resistant Campylobacterales Isolated from Chilean Poultry Meat.</title>
        <authorList>
            <person name="Concha-Toloza M."/>
            <person name="Lopez-Cantillo M."/>
            <person name="Molina-Mora J.A."/>
            <person name="Collado L."/>
        </authorList>
    </citation>
    <scope>NUCLEOTIDE SEQUENCE</scope>
    <source>
        <strain evidence="2">FR1p153A2</strain>
    </source>
</reference>
<dbReference type="Pfam" id="PF12728">
    <property type="entry name" value="HTH_17"/>
    <property type="match status" value="1"/>
</dbReference>
<reference evidence="2" key="2">
    <citation type="submission" date="2023-02" db="EMBL/GenBank/DDBJ databases">
        <authorList>
            <person name="Concha-Toloza M."/>
            <person name="Lopez-Cantillo M."/>
            <person name="Molina-Mora J."/>
            <person name="Collado L."/>
        </authorList>
    </citation>
    <scope>NUCLEOTIDE SEQUENCE</scope>
    <source>
        <strain evidence="2">FR1p153A2</strain>
    </source>
</reference>
<dbReference type="EMBL" id="JAQTJK010000013">
    <property type="protein sequence ID" value="MDK2042062.1"/>
    <property type="molecule type" value="Genomic_DNA"/>
</dbReference>
<organism evidence="2 3">
    <name type="scientific">Aliarcobacter butzleri</name>
    <dbReference type="NCBI Taxonomy" id="28197"/>
    <lineage>
        <taxon>Bacteria</taxon>
        <taxon>Pseudomonadati</taxon>
        <taxon>Campylobacterota</taxon>
        <taxon>Epsilonproteobacteria</taxon>
        <taxon>Campylobacterales</taxon>
        <taxon>Arcobacteraceae</taxon>
        <taxon>Aliarcobacter</taxon>
    </lineage>
</organism>
<dbReference type="InterPro" id="IPR036388">
    <property type="entry name" value="WH-like_DNA-bd_sf"/>
</dbReference>
<evidence type="ECO:0000313" key="2">
    <source>
        <dbReference type="EMBL" id="MDK2042062.1"/>
    </source>
</evidence>
<proteinExistence type="predicted"/>
<protein>
    <submittedName>
        <fullName evidence="2">Helix-turn-helix domain-containing protein</fullName>
    </submittedName>
</protein>
<sequence length="73" mass="8633">MNQEMINKYLRDIDELGFEKTLTLNSKDVSKILRVQLRTLDNWRKDNIGPICKRVGKAYIYTKRDVAEFLAQN</sequence>
<evidence type="ECO:0000313" key="3">
    <source>
        <dbReference type="Proteomes" id="UP001237501"/>
    </source>
</evidence>
<dbReference type="Proteomes" id="UP001237501">
    <property type="component" value="Unassembled WGS sequence"/>
</dbReference>
<dbReference type="InterPro" id="IPR009061">
    <property type="entry name" value="DNA-bd_dom_put_sf"/>
</dbReference>
<name>A0AAW6VIL2_9BACT</name>
<feature type="domain" description="Helix-turn-helix" evidence="1">
    <location>
        <begin position="24"/>
        <end position="73"/>
    </location>
</feature>
<comment type="caution">
    <text evidence="2">The sequence shown here is derived from an EMBL/GenBank/DDBJ whole genome shotgun (WGS) entry which is preliminary data.</text>
</comment>
<evidence type="ECO:0000259" key="1">
    <source>
        <dbReference type="Pfam" id="PF12728"/>
    </source>
</evidence>
<dbReference type="RefSeq" id="WP_152060208.1">
    <property type="nucleotide sequence ID" value="NZ_CABVSN010000019.1"/>
</dbReference>
<accession>A0AAW6VIL2</accession>
<dbReference type="InterPro" id="IPR041657">
    <property type="entry name" value="HTH_17"/>
</dbReference>
<gene>
    <name evidence="2" type="ORF">PT517_09790</name>
</gene>
<dbReference type="Gene3D" id="1.10.10.10">
    <property type="entry name" value="Winged helix-like DNA-binding domain superfamily/Winged helix DNA-binding domain"/>
    <property type="match status" value="1"/>
</dbReference>